<dbReference type="Proteomes" id="UP000198577">
    <property type="component" value="Unassembled WGS sequence"/>
</dbReference>
<evidence type="ECO:0000256" key="5">
    <source>
        <dbReference type="ARBA" id="ARBA00023014"/>
    </source>
</evidence>
<dbReference type="GO" id="GO:0050661">
    <property type="term" value="F:NADP binding"/>
    <property type="evidence" value="ECO:0007669"/>
    <property type="project" value="TreeGrafter"/>
</dbReference>
<accession>A0A1I5THF5</accession>
<dbReference type="InterPro" id="IPR017896">
    <property type="entry name" value="4Fe4S_Fe-S-bd"/>
</dbReference>
<comment type="catalytic activity">
    <reaction evidence="9">
        <text>5,6-dihydrouracil + NAD(+) = uracil + NADH + H(+)</text>
        <dbReference type="Rhea" id="RHEA:20189"/>
        <dbReference type="ChEBI" id="CHEBI:15378"/>
        <dbReference type="ChEBI" id="CHEBI:15901"/>
        <dbReference type="ChEBI" id="CHEBI:17568"/>
        <dbReference type="ChEBI" id="CHEBI:57540"/>
        <dbReference type="ChEBI" id="CHEBI:57945"/>
        <dbReference type="EC" id="1.3.1.1"/>
    </reaction>
</comment>
<protein>
    <recommendedName>
        <fullName evidence="12">dihydrouracil dehydrogenase (NAD(+))</fullName>
        <ecNumber evidence="12">1.3.1.1</ecNumber>
    </recommendedName>
    <alternativeName>
        <fullName evidence="7">Dihydrothymine dehydrogenase</fullName>
    </alternativeName>
    <alternativeName>
        <fullName evidence="6">Dihydrouracil dehydrogenase</fullName>
    </alternativeName>
</protein>
<dbReference type="GO" id="GO:0004159">
    <property type="term" value="F:dihydropyrimidine dehydrogenase (NAD+) activity"/>
    <property type="evidence" value="ECO:0007669"/>
    <property type="project" value="UniProtKB-EC"/>
</dbReference>
<feature type="domain" description="4Fe-4S ferredoxin-type" evidence="13">
    <location>
        <begin position="335"/>
        <end position="363"/>
    </location>
</feature>
<evidence type="ECO:0000259" key="13">
    <source>
        <dbReference type="PROSITE" id="PS51379"/>
    </source>
</evidence>
<dbReference type="GO" id="GO:0002058">
    <property type="term" value="F:uracil binding"/>
    <property type="evidence" value="ECO:0007669"/>
    <property type="project" value="TreeGrafter"/>
</dbReference>
<organism evidence="14 15">
    <name type="scientific">Caldicoprobacter faecalis</name>
    <dbReference type="NCBI Taxonomy" id="937334"/>
    <lineage>
        <taxon>Bacteria</taxon>
        <taxon>Bacillati</taxon>
        <taxon>Bacillota</taxon>
        <taxon>Clostridia</taxon>
        <taxon>Caldicoprobacterales</taxon>
        <taxon>Caldicoprobacteraceae</taxon>
        <taxon>Caldicoprobacter</taxon>
    </lineage>
</organism>
<dbReference type="STRING" id="937334.SAMN05444406_104129"/>
<evidence type="ECO:0000313" key="15">
    <source>
        <dbReference type="Proteomes" id="UP000198577"/>
    </source>
</evidence>
<keyword evidence="4" id="KW-0408">Iron</keyword>
<keyword evidence="2" id="KW-0479">Metal-binding</keyword>
<evidence type="ECO:0000256" key="1">
    <source>
        <dbReference type="ARBA" id="ARBA00010804"/>
    </source>
</evidence>
<comment type="subunit">
    <text evidence="11">Heterotetramer of 2 PreA and 2 PreT subunits.</text>
</comment>
<dbReference type="InterPro" id="IPR013785">
    <property type="entry name" value="Aldolase_TIM"/>
</dbReference>
<keyword evidence="3" id="KW-0560">Oxidoreductase</keyword>
<evidence type="ECO:0000256" key="10">
    <source>
        <dbReference type="ARBA" id="ARBA00049578"/>
    </source>
</evidence>
<dbReference type="EMBL" id="FOXR01000004">
    <property type="protein sequence ID" value="SFP82512.1"/>
    <property type="molecule type" value="Genomic_DNA"/>
</dbReference>
<dbReference type="InterPro" id="IPR017900">
    <property type="entry name" value="4Fe4S_Fe_S_CS"/>
</dbReference>
<dbReference type="PANTHER" id="PTHR43073:SF2">
    <property type="entry name" value="DIHYDROPYRIMIDINE DEHYDROGENASE [NADP(+)]"/>
    <property type="match status" value="1"/>
</dbReference>
<evidence type="ECO:0000256" key="12">
    <source>
        <dbReference type="ARBA" id="ARBA00049728"/>
    </source>
</evidence>
<evidence type="ECO:0000256" key="8">
    <source>
        <dbReference type="ARBA" id="ARBA00047685"/>
    </source>
</evidence>
<dbReference type="SUPFAM" id="SSF51395">
    <property type="entry name" value="FMN-linked oxidoreductases"/>
    <property type="match status" value="1"/>
</dbReference>
<dbReference type="EC" id="1.3.1.1" evidence="12"/>
<dbReference type="InterPro" id="IPR005720">
    <property type="entry name" value="Dihydroorotate_DH_cat"/>
</dbReference>
<reference evidence="14 15" key="1">
    <citation type="submission" date="2016-10" db="EMBL/GenBank/DDBJ databases">
        <authorList>
            <person name="de Groot N.N."/>
        </authorList>
    </citation>
    <scope>NUCLEOTIDE SEQUENCE [LARGE SCALE GENOMIC DNA]</scope>
    <source>
        <strain evidence="14 15">DSM 20678</strain>
    </source>
</reference>
<comment type="function">
    <text evidence="10">Involved in pyrimidine base degradation. Catalyzes physiologically the reduction of uracil to 5,6-dihydrouracil (DHU) by using NADH as a specific cosubstrate. It also catalyzes the reverse reaction and the reduction of thymine to 5,6-dihydrothymine (DHT).</text>
</comment>
<dbReference type="PROSITE" id="PS00198">
    <property type="entry name" value="4FE4S_FER_1"/>
    <property type="match status" value="1"/>
</dbReference>
<feature type="domain" description="4Fe-4S ferredoxin-type" evidence="13">
    <location>
        <begin position="364"/>
        <end position="393"/>
    </location>
</feature>
<dbReference type="SUPFAM" id="SSF54862">
    <property type="entry name" value="4Fe-4S ferredoxins"/>
    <property type="match status" value="1"/>
</dbReference>
<evidence type="ECO:0000313" key="14">
    <source>
        <dbReference type="EMBL" id="SFP82512.1"/>
    </source>
</evidence>
<keyword evidence="5" id="KW-0411">Iron-sulfur</keyword>
<dbReference type="Pfam" id="PF12838">
    <property type="entry name" value="Fer4_7"/>
    <property type="match status" value="1"/>
</dbReference>
<dbReference type="Gene3D" id="3.30.70.20">
    <property type="match status" value="1"/>
</dbReference>
<dbReference type="GO" id="GO:0006210">
    <property type="term" value="P:thymine catabolic process"/>
    <property type="evidence" value="ECO:0007669"/>
    <property type="project" value="TreeGrafter"/>
</dbReference>
<comment type="catalytic activity">
    <reaction evidence="8">
        <text>5,6-dihydrothymine + NAD(+) = thymine + NADH + H(+)</text>
        <dbReference type="Rhea" id="RHEA:28791"/>
        <dbReference type="ChEBI" id="CHEBI:15378"/>
        <dbReference type="ChEBI" id="CHEBI:17821"/>
        <dbReference type="ChEBI" id="CHEBI:27468"/>
        <dbReference type="ChEBI" id="CHEBI:57540"/>
        <dbReference type="ChEBI" id="CHEBI:57945"/>
        <dbReference type="EC" id="1.3.1.1"/>
    </reaction>
</comment>
<evidence type="ECO:0000256" key="7">
    <source>
        <dbReference type="ARBA" id="ARBA00032722"/>
    </source>
</evidence>
<keyword evidence="15" id="KW-1185">Reference proteome</keyword>
<dbReference type="PROSITE" id="PS51379">
    <property type="entry name" value="4FE4S_FER_2"/>
    <property type="match status" value="2"/>
</dbReference>
<evidence type="ECO:0000256" key="3">
    <source>
        <dbReference type="ARBA" id="ARBA00023002"/>
    </source>
</evidence>
<dbReference type="GO" id="GO:0046872">
    <property type="term" value="F:metal ion binding"/>
    <property type="evidence" value="ECO:0007669"/>
    <property type="project" value="UniProtKB-KW"/>
</dbReference>
<name>A0A1I5THF5_9FIRM</name>
<evidence type="ECO:0000256" key="11">
    <source>
        <dbReference type="ARBA" id="ARBA00049714"/>
    </source>
</evidence>
<evidence type="ECO:0000256" key="4">
    <source>
        <dbReference type="ARBA" id="ARBA00023004"/>
    </source>
</evidence>
<dbReference type="GO" id="GO:0051536">
    <property type="term" value="F:iron-sulfur cluster binding"/>
    <property type="evidence" value="ECO:0007669"/>
    <property type="project" value="UniProtKB-KW"/>
</dbReference>
<dbReference type="Gene3D" id="3.20.20.70">
    <property type="entry name" value="Aldolase class I"/>
    <property type="match status" value="1"/>
</dbReference>
<evidence type="ECO:0000256" key="2">
    <source>
        <dbReference type="ARBA" id="ARBA00022723"/>
    </source>
</evidence>
<gene>
    <name evidence="14" type="ORF">SAMN05444406_104129</name>
</gene>
<dbReference type="AlphaFoldDB" id="A0A1I5THF5"/>
<sequence length="393" mass="42731">MMLEFAGIKFKNPVVIASSPLTSKIKWLIEAEKHGAAAVSTKLTFIKQPFYGKLRMHNNIKLSSIVCYDRRLDLEEGLRLVEEAKKKTNLIIFSNITHDNEDMDGWALLAKEFENAGADIIEANMVCPNVGLSTKSIKGQEALGAGEFGGAVTGQDPQRVRNVIKTLKESVKIPVVAKLTPNVADIGYMVRVCQEAGADGVCLAGAQSSLPLVDIYNDGKPEYHLLNGVSHGSLGGPACLNMAFSQVAQAATKSSLPIIGGGGLETAEQCIMMMMWGATLVTMCTSVMWYGWEIVDRIVRGMEEYLEKQGVTYQDIIGKSLKYLRPSHQLEALEGWPEVDLDKCIGCGRCAKPGHCDAIEMVDDKPAITPDRCLGCGICIALCPTKALTMHYE</sequence>
<dbReference type="Pfam" id="PF01180">
    <property type="entry name" value="DHO_dh"/>
    <property type="match status" value="1"/>
</dbReference>
<dbReference type="RefSeq" id="WP_035146075.1">
    <property type="nucleotide sequence ID" value="NZ_FOXR01000004.1"/>
</dbReference>
<dbReference type="GO" id="GO:0005737">
    <property type="term" value="C:cytoplasm"/>
    <property type="evidence" value="ECO:0007669"/>
    <property type="project" value="InterPro"/>
</dbReference>
<proteinExistence type="inferred from homology"/>
<dbReference type="GO" id="GO:0006212">
    <property type="term" value="P:uracil catabolic process"/>
    <property type="evidence" value="ECO:0007669"/>
    <property type="project" value="TreeGrafter"/>
</dbReference>
<comment type="similarity">
    <text evidence="1">Belongs to the dihydropyrimidine dehydrogenase family.</text>
</comment>
<dbReference type="PANTHER" id="PTHR43073">
    <property type="entry name" value="DIHYDROPYRIMIDINE DEHYDROGENASE [NADP(+)]"/>
    <property type="match status" value="1"/>
</dbReference>
<dbReference type="OrthoDB" id="9794954at2"/>
<evidence type="ECO:0000256" key="9">
    <source>
        <dbReference type="ARBA" id="ARBA00048792"/>
    </source>
</evidence>
<evidence type="ECO:0000256" key="6">
    <source>
        <dbReference type="ARBA" id="ARBA00030119"/>
    </source>
</evidence>